<dbReference type="EMBL" id="RBNI01015440">
    <property type="protein sequence ID" value="RUP15221.1"/>
    <property type="molecule type" value="Genomic_DNA"/>
</dbReference>
<evidence type="ECO:0000313" key="3">
    <source>
        <dbReference type="EMBL" id="RUP15221.1"/>
    </source>
</evidence>
<dbReference type="Gene3D" id="1.20.120.1240">
    <property type="entry name" value="Dynamin, middle domain"/>
    <property type="match status" value="1"/>
</dbReference>
<dbReference type="PROSITE" id="PS51388">
    <property type="entry name" value="GED"/>
    <property type="match status" value="1"/>
</dbReference>
<dbReference type="InterPro" id="IPR020850">
    <property type="entry name" value="GED_dom"/>
</dbReference>
<dbReference type="GO" id="GO:0048312">
    <property type="term" value="P:intracellular distribution of mitochondria"/>
    <property type="evidence" value="ECO:0007669"/>
    <property type="project" value="TreeGrafter"/>
</dbReference>
<dbReference type="GO" id="GO:0016020">
    <property type="term" value="C:membrane"/>
    <property type="evidence" value="ECO:0007669"/>
    <property type="project" value="TreeGrafter"/>
</dbReference>
<dbReference type="GO" id="GO:0003924">
    <property type="term" value="F:GTPase activity"/>
    <property type="evidence" value="ECO:0007669"/>
    <property type="project" value="TreeGrafter"/>
</dbReference>
<dbReference type="GO" id="GO:0005739">
    <property type="term" value="C:mitochondrion"/>
    <property type="evidence" value="ECO:0007669"/>
    <property type="project" value="TreeGrafter"/>
</dbReference>
<dbReference type="GO" id="GO:0005874">
    <property type="term" value="C:microtubule"/>
    <property type="evidence" value="ECO:0007669"/>
    <property type="project" value="TreeGrafter"/>
</dbReference>
<dbReference type="AlphaFoldDB" id="A0A433B9K1"/>
<name>A0A433B9K1_9FUNG</name>
<sequence>MVQILEELKNLGPISHEDVSLEIDARVNIKKARLLMALNQFVSAVKIDVEESIFNEAIWAFRVYENKITRPVFDVGNVKLSYLQRGAHLPTDGIYPNEEDLALPPWTMPEVSKLAEVTRGRQLVGDIPSRAIPTIVRRHQEFWQNPADELLVKTDYILDKHVKAAAQKYIMSKFPRIGDEVNFALDSCREDCKRETQQFLDTLHQMERSLRRIEGFTFHETTYIRLRDKFLKDVEKVRAQVSPTRQSLANNTIVLADQFFSNLLPAGVGSNLFNQKKQALLQSLKNIIEDDQINDDEKERLQTLYDELQNFMSDVGRIPDGRPIIVAESEKNAMHNRFRSQLNSLAGDGFTISTGDNRHRQSGPRLEANAPRHSSDEDCLRIMAGVISYFNISYYRTVDYVWQTIDHKLLLGFTEHLGTNMTRKLNLLDDNREIDEWDDILQVDPERLKRHCELKEKEKDCEELMTKLKNIQWMQER</sequence>
<feature type="domain" description="GED" evidence="2">
    <location>
        <begin position="379"/>
        <end position="476"/>
    </location>
</feature>
<dbReference type="GO" id="GO:0016559">
    <property type="term" value="P:peroxisome fission"/>
    <property type="evidence" value="ECO:0007669"/>
    <property type="project" value="TreeGrafter"/>
</dbReference>
<dbReference type="InterPro" id="IPR022812">
    <property type="entry name" value="Dynamin"/>
</dbReference>
<protein>
    <recommendedName>
        <fullName evidence="2">GED domain-containing protein</fullName>
    </recommendedName>
</protein>
<dbReference type="GO" id="GO:0000266">
    <property type="term" value="P:mitochondrial fission"/>
    <property type="evidence" value="ECO:0007669"/>
    <property type="project" value="TreeGrafter"/>
</dbReference>
<evidence type="ECO:0000313" key="4">
    <source>
        <dbReference type="Proteomes" id="UP000268093"/>
    </source>
</evidence>
<dbReference type="GO" id="GO:0008017">
    <property type="term" value="F:microtubule binding"/>
    <property type="evidence" value="ECO:0007669"/>
    <property type="project" value="TreeGrafter"/>
</dbReference>
<reference evidence="3 4" key="1">
    <citation type="journal article" date="2018" name="New Phytol.">
        <title>Phylogenomics of Endogonaceae and evolution of mycorrhizas within Mucoromycota.</title>
        <authorList>
            <person name="Chang Y."/>
            <person name="Desiro A."/>
            <person name="Na H."/>
            <person name="Sandor L."/>
            <person name="Lipzen A."/>
            <person name="Clum A."/>
            <person name="Barry K."/>
            <person name="Grigoriev I.V."/>
            <person name="Martin F.M."/>
            <person name="Stajich J.E."/>
            <person name="Smith M.E."/>
            <person name="Bonito G."/>
            <person name="Spatafora J.W."/>
        </authorList>
    </citation>
    <scope>NUCLEOTIDE SEQUENCE [LARGE SCALE GENOMIC DNA]</scope>
    <source>
        <strain evidence="3 4">GMNB39</strain>
    </source>
</reference>
<comment type="caution">
    <text evidence="3">The sequence shown here is derived from an EMBL/GenBank/DDBJ whole genome shotgun (WGS) entry which is preliminary data.</text>
</comment>
<dbReference type="PANTHER" id="PTHR11566:SF21">
    <property type="entry name" value="DYNAMIN RELATED PROTEIN 1, ISOFORM A"/>
    <property type="match status" value="1"/>
</dbReference>
<dbReference type="GO" id="GO:0006897">
    <property type="term" value="P:endocytosis"/>
    <property type="evidence" value="ECO:0007669"/>
    <property type="project" value="TreeGrafter"/>
</dbReference>
<feature type="region of interest" description="Disordered" evidence="1">
    <location>
        <begin position="353"/>
        <end position="372"/>
    </location>
</feature>
<accession>A0A433B9K1</accession>
<organism evidence="3 4">
    <name type="scientific">Jimgerdemannia flammicorona</name>
    <dbReference type="NCBI Taxonomy" id="994334"/>
    <lineage>
        <taxon>Eukaryota</taxon>
        <taxon>Fungi</taxon>
        <taxon>Fungi incertae sedis</taxon>
        <taxon>Mucoromycota</taxon>
        <taxon>Mucoromycotina</taxon>
        <taxon>Endogonomycetes</taxon>
        <taxon>Endogonales</taxon>
        <taxon>Endogonaceae</taxon>
        <taxon>Jimgerdemannia</taxon>
    </lineage>
</organism>
<gene>
    <name evidence="3" type="ORF">BC936DRAFT_139619</name>
</gene>
<dbReference type="Proteomes" id="UP000268093">
    <property type="component" value="Unassembled WGS sequence"/>
</dbReference>
<evidence type="ECO:0000259" key="2">
    <source>
        <dbReference type="PROSITE" id="PS51388"/>
    </source>
</evidence>
<keyword evidence="4" id="KW-1185">Reference proteome</keyword>
<evidence type="ECO:0000256" key="1">
    <source>
        <dbReference type="SAM" id="MobiDB-lite"/>
    </source>
</evidence>
<dbReference type="PANTHER" id="PTHR11566">
    <property type="entry name" value="DYNAMIN"/>
    <property type="match status" value="1"/>
</dbReference>
<proteinExistence type="predicted"/>